<protein>
    <submittedName>
        <fullName evidence="1">Uncharacterized protein</fullName>
    </submittedName>
</protein>
<organism evidence="1 2">
    <name type="scientific">Eggerthella lenta</name>
    <name type="common">Eubacterium lentum</name>
    <dbReference type="NCBI Taxonomy" id="84112"/>
    <lineage>
        <taxon>Bacteria</taxon>
        <taxon>Bacillati</taxon>
        <taxon>Actinomycetota</taxon>
        <taxon>Coriobacteriia</taxon>
        <taxon>Eggerthellales</taxon>
        <taxon>Eggerthellaceae</taxon>
        <taxon>Eggerthella</taxon>
    </lineage>
</organism>
<comment type="caution">
    <text evidence="1">The sequence shown here is derived from an EMBL/GenBank/DDBJ whole genome shotgun (WGS) entry which is preliminary data.</text>
</comment>
<accession>A0A369MQU9</accession>
<name>A0A369MQU9_EGGLN</name>
<dbReference type="AlphaFoldDB" id="A0A369MQU9"/>
<proteinExistence type="predicted"/>
<gene>
    <name evidence="1" type="ORF">C1872_12800</name>
</gene>
<dbReference type="Proteomes" id="UP000253752">
    <property type="component" value="Unassembled WGS sequence"/>
</dbReference>
<sequence>MCEYCEDGRRLIDKDKAGSGAEVWIEAGRLVVRSECECGSSSTAMSNQIKVCPICKRDLSGDHLWREFDPYVWPGSTKDE</sequence>
<reference evidence="1 2" key="1">
    <citation type="journal article" date="2018" name="Elife">
        <title>Discovery and characterization of a prevalent human gut bacterial enzyme sufficient for the inactivation of a family of plant toxins.</title>
        <authorList>
            <person name="Koppel N."/>
            <person name="Bisanz J.E."/>
            <person name="Pandelia M.E."/>
            <person name="Turnbaugh P.J."/>
            <person name="Balskus E.P."/>
        </authorList>
    </citation>
    <scope>NUCLEOTIDE SEQUENCE [LARGE SCALE GENOMIC DNA]</scope>
    <source>
        <strain evidence="1 2">MR1 #12</strain>
    </source>
</reference>
<dbReference type="EMBL" id="PPTX01000022">
    <property type="protein sequence ID" value="RDB76315.1"/>
    <property type="molecule type" value="Genomic_DNA"/>
</dbReference>
<evidence type="ECO:0000313" key="2">
    <source>
        <dbReference type="Proteomes" id="UP000253752"/>
    </source>
</evidence>
<evidence type="ECO:0000313" key="1">
    <source>
        <dbReference type="EMBL" id="RDB76315.1"/>
    </source>
</evidence>